<dbReference type="PANTHER" id="PTHR45444:SF3">
    <property type="entry name" value="XANTHINE DEHYDROGENASE"/>
    <property type="match status" value="1"/>
</dbReference>
<name>A0A7G2EL35_ARATH</name>
<accession>A0A7G2EL35</accession>
<dbReference type="InterPro" id="IPR037165">
    <property type="entry name" value="AldOxase/xan_DH_Mopterin-bd_sf"/>
</dbReference>
<proteinExistence type="predicted"/>
<dbReference type="GO" id="GO:0005506">
    <property type="term" value="F:iron ion binding"/>
    <property type="evidence" value="ECO:0007669"/>
    <property type="project" value="InterPro"/>
</dbReference>
<dbReference type="EMBL" id="LR881468">
    <property type="protein sequence ID" value="CAD5322047.1"/>
    <property type="molecule type" value="Genomic_DNA"/>
</dbReference>
<feature type="domain" description="Aldehyde oxidase/xanthine dehydrogenase second molybdopterin binding" evidence="1">
    <location>
        <begin position="11"/>
        <end position="71"/>
    </location>
</feature>
<dbReference type="InterPro" id="IPR016208">
    <property type="entry name" value="Ald_Oxase/xanthine_DH-like"/>
</dbReference>
<evidence type="ECO:0000313" key="2">
    <source>
        <dbReference type="EMBL" id="CAD5322047.1"/>
    </source>
</evidence>
<dbReference type="Proteomes" id="UP000516314">
    <property type="component" value="Chromosome 3"/>
</dbReference>
<reference evidence="2 3" key="1">
    <citation type="submission" date="2020-09" db="EMBL/GenBank/DDBJ databases">
        <authorList>
            <person name="Ashkenazy H."/>
        </authorList>
    </citation>
    <scope>NUCLEOTIDE SEQUENCE [LARGE SCALE GENOMIC DNA]</scope>
    <source>
        <strain evidence="3">cv. Cdm-0</strain>
    </source>
</reference>
<organism evidence="2 3">
    <name type="scientific">Arabidopsis thaliana</name>
    <name type="common">Mouse-ear cress</name>
    <dbReference type="NCBI Taxonomy" id="3702"/>
    <lineage>
        <taxon>Eukaryota</taxon>
        <taxon>Viridiplantae</taxon>
        <taxon>Streptophyta</taxon>
        <taxon>Embryophyta</taxon>
        <taxon>Tracheophyta</taxon>
        <taxon>Spermatophyta</taxon>
        <taxon>Magnoliopsida</taxon>
        <taxon>eudicotyledons</taxon>
        <taxon>Gunneridae</taxon>
        <taxon>Pentapetalae</taxon>
        <taxon>rosids</taxon>
        <taxon>malvids</taxon>
        <taxon>Brassicales</taxon>
        <taxon>Brassicaceae</taxon>
        <taxon>Camelineae</taxon>
        <taxon>Arabidopsis</taxon>
    </lineage>
</organism>
<dbReference type="Gene3D" id="3.30.365.10">
    <property type="entry name" value="Aldehyde oxidase/xanthine dehydrogenase, molybdopterin binding domain"/>
    <property type="match status" value="1"/>
</dbReference>
<evidence type="ECO:0000259" key="1">
    <source>
        <dbReference type="Pfam" id="PF20256"/>
    </source>
</evidence>
<dbReference type="GO" id="GO:0016491">
    <property type="term" value="F:oxidoreductase activity"/>
    <property type="evidence" value="ECO:0007669"/>
    <property type="project" value="InterPro"/>
</dbReference>
<evidence type="ECO:0000313" key="3">
    <source>
        <dbReference type="Proteomes" id="UP000516314"/>
    </source>
</evidence>
<dbReference type="Pfam" id="PF20256">
    <property type="entry name" value="MoCoBD_2"/>
    <property type="match status" value="1"/>
</dbReference>
<dbReference type="SUPFAM" id="SSF56003">
    <property type="entry name" value="Molybdenum cofactor-binding domain"/>
    <property type="match status" value="1"/>
</dbReference>
<sequence>MEVLKWVKDMHTKVAATAFNIPLSSVFVSETSTYKVPNASPTAASASSDMYGPAVLDDVKHIIAKLEPVTSKHNFNTIR</sequence>
<dbReference type="PANTHER" id="PTHR45444">
    <property type="entry name" value="XANTHINE DEHYDROGENASE"/>
    <property type="match status" value="1"/>
</dbReference>
<dbReference type="AlphaFoldDB" id="A0A7G2EL35"/>
<protein>
    <submittedName>
        <fullName evidence="2">(thale cress) hypothetical protein</fullName>
    </submittedName>
</protein>
<gene>
    <name evidence="2" type="ORF">AT9943_LOCUS10081</name>
</gene>
<dbReference type="InterPro" id="IPR046867">
    <property type="entry name" value="AldOxase/xan_DH_MoCoBD2"/>
</dbReference>